<proteinExistence type="inferred from homology"/>
<dbReference type="RefSeq" id="WP_086781974.1">
    <property type="nucleotide sequence ID" value="NZ_JAGIOO010000001.1"/>
</dbReference>
<keyword evidence="4" id="KW-1185">Reference proteome</keyword>
<keyword evidence="2" id="KW-0560">Oxidoreductase</keyword>
<dbReference type="PANTHER" id="PTHR24320:SF148">
    <property type="entry name" value="NAD(P)-BINDING ROSSMANN-FOLD SUPERFAMILY PROTEIN"/>
    <property type="match status" value="1"/>
</dbReference>
<dbReference type="PANTHER" id="PTHR24320">
    <property type="entry name" value="RETINOL DEHYDROGENASE"/>
    <property type="match status" value="1"/>
</dbReference>
<dbReference type="InterPro" id="IPR036291">
    <property type="entry name" value="NAD(P)-bd_dom_sf"/>
</dbReference>
<organism evidence="3 4">
    <name type="scientific">Crossiella equi</name>
    <dbReference type="NCBI Taxonomy" id="130796"/>
    <lineage>
        <taxon>Bacteria</taxon>
        <taxon>Bacillati</taxon>
        <taxon>Actinomycetota</taxon>
        <taxon>Actinomycetes</taxon>
        <taxon>Pseudonocardiales</taxon>
        <taxon>Pseudonocardiaceae</taxon>
        <taxon>Crossiella</taxon>
    </lineage>
</organism>
<dbReference type="InterPro" id="IPR002347">
    <property type="entry name" value="SDR_fam"/>
</dbReference>
<sequence>MRTLITGATSGHGLHLARSLAEAGHRVLVHGRTEDRAAEVAARLPGAVPVHADLASRAGVRSLAAQVGECPLDVLVLNAGIGYGTPEARHVRELSPDGHELRFAVNYLAPVLLTRLLLPNLRAAAPSRVVAVGSAGQSPLDLTDPAFTRCYDGLEAYRRSKLALAMFTFDLAAELRGTGVTANVVHPATYMDTRMVRQGGGTPQSTVEEGAAATQVLVTDPGLAGVSGGFFTGQHRARAHEDAYRPELRARLRELTESLLARD</sequence>
<name>A0ABS5A7I7_9PSEU</name>
<evidence type="ECO:0000256" key="2">
    <source>
        <dbReference type="ARBA" id="ARBA00023002"/>
    </source>
</evidence>
<dbReference type="EMBL" id="JAGIOO010000001">
    <property type="protein sequence ID" value="MBP2472560.1"/>
    <property type="molecule type" value="Genomic_DNA"/>
</dbReference>
<comment type="similarity">
    <text evidence="1">Belongs to the short-chain dehydrogenases/reductases (SDR) family.</text>
</comment>
<evidence type="ECO:0000313" key="3">
    <source>
        <dbReference type="EMBL" id="MBP2472560.1"/>
    </source>
</evidence>
<dbReference type="Proteomes" id="UP001519363">
    <property type="component" value="Unassembled WGS sequence"/>
</dbReference>
<accession>A0ABS5A7I7</accession>
<evidence type="ECO:0000313" key="4">
    <source>
        <dbReference type="Proteomes" id="UP001519363"/>
    </source>
</evidence>
<reference evidence="3 4" key="1">
    <citation type="submission" date="2021-03" db="EMBL/GenBank/DDBJ databases">
        <title>Sequencing the genomes of 1000 actinobacteria strains.</title>
        <authorList>
            <person name="Klenk H.-P."/>
        </authorList>
    </citation>
    <scope>NUCLEOTIDE SEQUENCE [LARGE SCALE GENOMIC DNA]</scope>
    <source>
        <strain evidence="3 4">DSM 44580</strain>
    </source>
</reference>
<dbReference type="Pfam" id="PF00106">
    <property type="entry name" value="adh_short"/>
    <property type="match status" value="1"/>
</dbReference>
<comment type="caution">
    <text evidence="3">The sequence shown here is derived from an EMBL/GenBank/DDBJ whole genome shotgun (WGS) entry which is preliminary data.</text>
</comment>
<dbReference type="Gene3D" id="3.40.50.720">
    <property type="entry name" value="NAD(P)-binding Rossmann-like Domain"/>
    <property type="match status" value="1"/>
</dbReference>
<dbReference type="PRINTS" id="PR00081">
    <property type="entry name" value="GDHRDH"/>
</dbReference>
<dbReference type="SUPFAM" id="SSF51735">
    <property type="entry name" value="NAD(P)-binding Rossmann-fold domains"/>
    <property type="match status" value="1"/>
</dbReference>
<evidence type="ECO:0000256" key="1">
    <source>
        <dbReference type="ARBA" id="ARBA00006484"/>
    </source>
</evidence>
<protein>
    <submittedName>
        <fullName evidence="3">NAD(P)-dependent dehydrogenase (Short-subunit alcohol dehydrogenase family)</fullName>
    </submittedName>
</protein>
<gene>
    <name evidence="3" type="ORF">JOF53_001432</name>
</gene>